<protein>
    <submittedName>
        <fullName evidence="2">Uncharacterized protein</fullName>
    </submittedName>
</protein>
<dbReference type="EMBL" id="JARPUR010000001">
    <property type="protein sequence ID" value="KAK4885934.1"/>
    <property type="molecule type" value="Genomic_DNA"/>
</dbReference>
<name>A0AAN7Q4Z3_9COLE</name>
<dbReference type="Proteomes" id="UP001353858">
    <property type="component" value="Unassembled WGS sequence"/>
</dbReference>
<gene>
    <name evidence="2" type="ORF">RN001_002205</name>
</gene>
<feature type="region of interest" description="Disordered" evidence="1">
    <location>
        <begin position="242"/>
        <end position="264"/>
    </location>
</feature>
<organism evidence="2 3">
    <name type="scientific">Aquatica leii</name>
    <dbReference type="NCBI Taxonomy" id="1421715"/>
    <lineage>
        <taxon>Eukaryota</taxon>
        <taxon>Metazoa</taxon>
        <taxon>Ecdysozoa</taxon>
        <taxon>Arthropoda</taxon>
        <taxon>Hexapoda</taxon>
        <taxon>Insecta</taxon>
        <taxon>Pterygota</taxon>
        <taxon>Neoptera</taxon>
        <taxon>Endopterygota</taxon>
        <taxon>Coleoptera</taxon>
        <taxon>Polyphaga</taxon>
        <taxon>Elateriformia</taxon>
        <taxon>Elateroidea</taxon>
        <taxon>Lampyridae</taxon>
        <taxon>Luciolinae</taxon>
        <taxon>Aquatica</taxon>
    </lineage>
</organism>
<evidence type="ECO:0000256" key="1">
    <source>
        <dbReference type="SAM" id="MobiDB-lite"/>
    </source>
</evidence>
<comment type="caution">
    <text evidence="2">The sequence shown here is derived from an EMBL/GenBank/DDBJ whole genome shotgun (WGS) entry which is preliminary data.</text>
</comment>
<reference evidence="3" key="1">
    <citation type="submission" date="2023-01" db="EMBL/GenBank/DDBJ databases">
        <title>Key to firefly adult light organ development and bioluminescence: homeobox transcription factors regulate luciferase expression and transportation to peroxisome.</title>
        <authorList>
            <person name="Fu X."/>
        </authorList>
    </citation>
    <scope>NUCLEOTIDE SEQUENCE [LARGE SCALE GENOMIC DNA]</scope>
</reference>
<evidence type="ECO:0000313" key="2">
    <source>
        <dbReference type="EMBL" id="KAK4885934.1"/>
    </source>
</evidence>
<keyword evidence="3" id="KW-1185">Reference proteome</keyword>
<sequence length="361" mass="40936">MEEFLNKNNLEHLHKIFNDENIDEISLLPLLSEEHIKLLIPSIGDQNGTVGRSWQDDDLKTVKTTKVDGKRYIVLHAESNRILLTGKTKPSDSNKINFLWAKFTQKINSNALGPSKTADQWRKVNVRRKSRSLEIERLETGGGPNSYKSLTDLEERLLSVITKIHLGDAELPETFDVEIPEITMDDNNMVDEDVVYVYESDTMGIPQSQIEFVDEDVPMPSTSTNFTDTFGINKKKSLTPTKKLKEKVSTPTPKKRPAMTNDHTYTPFVTNSSRYTSAMLQSACEIFKDTTIQGNQAKMAKVECLNQVAASIAEVAAAIKIQTGAIEQKIKLKEEKLKLEKQKLKLEYYKIFGNLDNFKDF</sequence>
<dbReference type="AlphaFoldDB" id="A0AAN7Q4Z3"/>
<accession>A0AAN7Q4Z3</accession>
<evidence type="ECO:0000313" key="3">
    <source>
        <dbReference type="Proteomes" id="UP001353858"/>
    </source>
</evidence>
<proteinExistence type="predicted"/>